<feature type="domain" description="Response regulatory" evidence="8">
    <location>
        <begin position="2"/>
        <end position="116"/>
    </location>
</feature>
<evidence type="ECO:0000256" key="3">
    <source>
        <dbReference type="ARBA" id="ARBA00023015"/>
    </source>
</evidence>
<dbReference type="Pfam" id="PF00196">
    <property type="entry name" value="GerE"/>
    <property type="match status" value="1"/>
</dbReference>
<dbReference type="InterPro" id="IPR001789">
    <property type="entry name" value="Sig_transdc_resp-reg_receiver"/>
</dbReference>
<dbReference type="Gene3D" id="1.10.10.10">
    <property type="entry name" value="Winged helix-like DNA-binding domain superfamily/Winged helix DNA-binding domain"/>
    <property type="match status" value="1"/>
</dbReference>
<dbReference type="GO" id="GO:0003677">
    <property type="term" value="F:DNA binding"/>
    <property type="evidence" value="ECO:0007669"/>
    <property type="project" value="UniProtKB-KW"/>
</dbReference>
<evidence type="ECO:0000256" key="5">
    <source>
        <dbReference type="ARBA" id="ARBA00023163"/>
    </source>
</evidence>
<organism evidence="9 10">
    <name type="scientific">Paenibacillus oryzisoli</name>
    <dbReference type="NCBI Taxonomy" id="1850517"/>
    <lineage>
        <taxon>Bacteria</taxon>
        <taxon>Bacillati</taxon>
        <taxon>Bacillota</taxon>
        <taxon>Bacilli</taxon>
        <taxon>Bacillales</taxon>
        <taxon>Paenibacillaceae</taxon>
        <taxon>Paenibacillus</taxon>
    </lineage>
</organism>
<dbReference type="SUPFAM" id="SSF46894">
    <property type="entry name" value="C-terminal effector domain of the bipartite response regulators"/>
    <property type="match status" value="1"/>
</dbReference>
<reference evidence="9 10" key="1">
    <citation type="submission" date="2016-05" db="EMBL/GenBank/DDBJ databases">
        <title>Paenibacillus sp. 1ZS3-15 nov., isolated from the rhizosphere soil.</title>
        <authorList>
            <person name="Zhang X.X."/>
            <person name="Zhang J."/>
        </authorList>
    </citation>
    <scope>NUCLEOTIDE SEQUENCE [LARGE SCALE GENOMIC DNA]</scope>
    <source>
        <strain evidence="9 10">1ZS3-15</strain>
    </source>
</reference>
<dbReference type="SMART" id="SM00421">
    <property type="entry name" value="HTH_LUXR"/>
    <property type="match status" value="1"/>
</dbReference>
<evidence type="ECO:0000256" key="2">
    <source>
        <dbReference type="ARBA" id="ARBA00023012"/>
    </source>
</evidence>
<gene>
    <name evidence="9" type="ORF">A8708_07400</name>
</gene>
<keyword evidence="4" id="KW-0238">DNA-binding</keyword>
<keyword evidence="3" id="KW-0805">Transcription regulation</keyword>
<dbReference type="InterPro" id="IPR039420">
    <property type="entry name" value="WalR-like"/>
</dbReference>
<evidence type="ECO:0000256" key="4">
    <source>
        <dbReference type="ARBA" id="ARBA00023125"/>
    </source>
</evidence>
<dbReference type="GO" id="GO:0000160">
    <property type="term" value="P:phosphorelay signal transduction system"/>
    <property type="evidence" value="ECO:0007669"/>
    <property type="project" value="UniProtKB-KW"/>
</dbReference>
<dbReference type="PROSITE" id="PS00622">
    <property type="entry name" value="HTH_LUXR_1"/>
    <property type="match status" value="1"/>
</dbReference>
<protein>
    <recommendedName>
        <fullName evidence="11">DNA-binding response regulator</fullName>
    </recommendedName>
</protein>
<dbReference type="SMART" id="SM00448">
    <property type="entry name" value="REC"/>
    <property type="match status" value="1"/>
</dbReference>
<evidence type="ECO:0008006" key="11">
    <source>
        <dbReference type="Google" id="ProtNLM"/>
    </source>
</evidence>
<dbReference type="Gene3D" id="3.40.50.2300">
    <property type="match status" value="1"/>
</dbReference>
<dbReference type="RefSeq" id="WP_068666799.1">
    <property type="nucleotide sequence ID" value="NZ_LYPB01000074.1"/>
</dbReference>
<dbReference type="PROSITE" id="PS50043">
    <property type="entry name" value="HTH_LUXR_2"/>
    <property type="match status" value="1"/>
</dbReference>
<keyword evidence="10" id="KW-1185">Reference proteome</keyword>
<dbReference type="PRINTS" id="PR00038">
    <property type="entry name" value="HTHLUXR"/>
</dbReference>
<dbReference type="SUPFAM" id="SSF52172">
    <property type="entry name" value="CheY-like"/>
    <property type="match status" value="1"/>
</dbReference>
<evidence type="ECO:0000313" key="10">
    <source>
        <dbReference type="Proteomes" id="UP000078454"/>
    </source>
</evidence>
<evidence type="ECO:0000259" key="7">
    <source>
        <dbReference type="PROSITE" id="PS50043"/>
    </source>
</evidence>
<keyword evidence="5" id="KW-0804">Transcription</keyword>
<comment type="caution">
    <text evidence="9">The sequence shown here is derived from an EMBL/GenBank/DDBJ whole genome shotgun (WGS) entry which is preliminary data.</text>
</comment>
<keyword evidence="1 6" id="KW-0597">Phosphoprotein</keyword>
<dbReference type="GO" id="GO:0006355">
    <property type="term" value="P:regulation of DNA-templated transcription"/>
    <property type="evidence" value="ECO:0007669"/>
    <property type="project" value="InterPro"/>
</dbReference>
<proteinExistence type="predicted"/>
<dbReference type="PANTHER" id="PTHR43214:SF44">
    <property type="entry name" value="TWO-COMPONENT RESPONSE REGULATOR"/>
    <property type="match status" value="1"/>
</dbReference>
<dbReference type="OrthoDB" id="3190595at2"/>
<feature type="domain" description="HTH luxR-type" evidence="7">
    <location>
        <begin position="130"/>
        <end position="195"/>
    </location>
</feature>
<evidence type="ECO:0000256" key="1">
    <source>
        <dbReference type="ARBA" id="ARBA00022553"/>
    </source>
</evidence>
<dbReference type="EMBL" id="LYPB01000074">
    <property type="protein sequence ID" value="OAS16685.1"/>
    <property type="molecule type" value="Genomic_DNA"/>
</dbReference>
<dbReference type="Proteomes" id="UP000078454">
    <property type="component" value="Unassembled WGS sequence"/>
</dbReference>
<evidence type="ECO:0000313" key="9">
    <source>
        <dbReference type="EMBL" id="OAS16685.1"/>
    </source>
</evidence>
<evidence type="ECO:0000259" key="8">
    <source>
        <dbReference type="PROSITE" id="PS50110"/>
    </source>
</evidence>
<dbReference type="STRING" id="1850517.A8708_07400"/>
<dbReference type="AlphaFoldDB" id="A0A198A6F2"/>
<sequence>MKVILIDDEKAMHLIMKRMLAKISDIEVVGCFLAAKEAYEYLTTHEVDMVFVDISMPRENGLEFAERVRERGGDTKIVFITSHKEYALSAFDVYAFDYIVKPVVQERLIKTVERARAEIVPEIDRMVTSSESLIDPLTNRELDIALAIIDGLSNMEIAKRFGLTEGTVKGHINRLYGKLGIKRRVQTVARMKELRMLP</sequence>
<accession>A0A198A6F2</accession>
<evidence type="ECO:0000256" key="6">
    <source>
        <dbReference type="PROSITE-ProRule" id="PRU00169"/>
    </source>
</evidence>
<feature type="modified residue" description="4-aspartylphosphate" evidence="6">
    <location>
        <position position="53"/>
    </location>
</feature>
<keyword evidence="2" id="KW-0902">Two-component regulatory system</keyword>
<name>A0A198A6F2_9BACL</name>
<dbReference type="PANTHER" id="PTHR43214">
    <property type="entry name" value="TWO-COMPONENT RESPONSE REGULATOR"/>
    <property type="match status" value="1"/>
</dbReference>
<dbReference type="InterPro" id="IPR000792">
    <property type="entry name" value="Tscrpt_reg_LuxR_C"/>
</dbReference>
<dbReference type="CDD" id="cd06170">
    <property type="entry name" value="LuxR_C_like"/>
    <property type="match status" value="1"/>
</dbReference>
<dbReference type="PROSITE" id="PS50110">
    <property type="entry name" value="RESPONSE_REGULATORY"/>
    <property type="match status" value="1"/>
</dbReference>
<dbReference type="InterPro" id="IPR011006">
    <property type="entry name" value="CheY-like_superfamily"/>
</dbReference>
<dbReference type="InterPro" id="IPR016032">
    <property type="entry name" value="Sig_transdc_resp-reg_C-effctor"/>
</dbReference>
<dbReference type="InterPro" id="IPR036388">
    <property type="entry name" value="WH-like_DNA-bd_sf"/>
</dbReference>
<dbReference type="Pfam" id="PF00072">
    <property type="entry name" value="Response_reg"/>
    <property type="match status" value="1"/>
</dbReference>